<dbReference type="GO" id="GO:0005886">
    <property type="term" value="C:plasma membrane"/>
    <property type="evidence" value="ECO:0007669"/>
    <property type="project" value="UniProtKB-SubCell"/>
</dbReference>
<keyword evidence="21" id="KW-1185">Reference proteome</keyword>
<keyword evidence="15 19" id="KW-0472">Membrane</keyword>
<evidence type="ECO:0000256" key="11">
    <source>
        <dbReference type="ARBA" id="ARBA00022692"/>
    </source>
</evidence>
<feature type="transmembrane region" description="Helical" evidence="19">
    <location>
        <begin position="104"/>
        <end position="122"/>
    </location>
</feature>
<evidence type="ECO:0000256" key="18">
    <source>
        <dbReference type="RuleBase" id="RU003938"/>
    </source>
</evidence>
<protein>
    <recommendedName>
        <fullName evidence="7 18">Phosphatidate cytidylyltransferase</fullName>
        <ecNumber evidence="6 18">2.7.7.41</ecNumber>
    </recommendedName>
</protein>
<dbReference type="RefSeq" id="WP_072605483.1">
    <property type="nucleotide sequence ID" value="NZ_CP018171.1"/>
</dbReference>
<feature type="transmembrane region" description="Helical" evidence="19">
    <location>
        <begin position="194"/>
        <end position="212"/>
    </location>
</feature>
<evidence type="ECO:0000256" key="3">
    <source>
        <dbReference type="ARBA" id="ARBA00005119"/>
    </source>
</evidence>
<evidence type="ECO:0000256" key="14">
    <source>
        <dbReference type="ARBA" id="ARBA00023098"/>
    </source>
</evidence>
<evidence type="ECO:0000256" key="5">
    <source>
        <dbReference type="ARBA" id="ARBA00010185"/>
    </source>
</evidence>
<comment type="subcellular location">
    <subcellularLocation>
        <location evidence="2">Cell membrane</location>
        <topology evidence="2">Multi-pass membrane protein</topology>
    </subcellularLocation>
</comment>
<dbReference type="PANTHER" id="PTHR46382">
    <property type="entry name" value="PHOSPHATIDATE CYTIDYLYLTRANSFERASE"/>
    <property type="match status" value="1"/>
</dbReference>
<comment type="pathway">
    <text evidence="3 18">Phospholipid metabolism; CDP-diacylglycerol biosynthesis; CDP-diacylglycerol from sn-glycerol 3-phosphate: step 3/3.</text>
</comment>
<dbReference type="InterPro" id="IPR000374">
    <property type="entry name" value="PC_trans"/>
</dbReference>
<keyword evidence="16" id="KW-0594">Phospholipid biosynthesis</keyword>
<feature type="transmembrane region" description="Helical" evidence="19">
    <location>
        <begin position="59"/>
        <end position="92"/>
    </location>
</feature>
<feature type="transmembrane region" description="Helical" evidence="19">
    <location>
        <begin position="129"/>
        <end position="149"/>
    </location>
</feature>
<evidence type="ECO:0000313" key="20">
    <source>
        <dbReference type="EMBL" id="APH72479.1"/>
    </source>
</evidence>
<organism evidence="20 21">
    <name type="scientific">Aquibium oceanicum</name>
    <dbReference type="NCBI Taxonomy" id="1670800"/>
    <lineage>
        <taxon>Bacteria</taxon>
        <taxon>Pseudomonadati</taxon>
        <taxon>Pseudomonadota</taxon>
        <taxon>Alphaproteobacteria</taxon>
        <taxon>Hyphomicrobiales</taxon>
        <taxon>Phyllobacteriaceae</taxon>
        <taxon>Aquibium</taxon>
    </lineage>
</organism>
<dbReference type="Proteomes" id="UP000182840">
    <property type="component" value="Chromosome"/>
</dbReference>
<keyword evidence="13 19" id="KW-1133">Transmembrane helix</keyword>
<comment type="catalytic activity">
    <reaction evidence="1 18">
        <text>a 1,2-diacyl-sn-glycero-3-phosphate + CTP + H(+) = a CDP-1,2-diacyl-sn-glycerol + diphosphate</text>
        <dbReference type="Rhea" id="RHEA:16229"/>
        <dbReference type="ChEBI" id="CHEBI:15378"/>
        <dbReference type="ChEBI" id="CHEBI:33019"/>
        <dbReference type="ChEBI" id="CHEBI:37563"/>
        <dbReference type="ChEBI" id="CHEBI:58332"/>
        <dbReference type="ChEBI" id="CHEBI:58608"/>
        <dbReference type="EC" id="2.7.7.41"/>
    </reaction>
</comment>
<accession>A0A1L3SSU3</accession>
<evidence type="ECO:0000256" key="19">
    <source>
        <dbReference type="SAM" id="Phobius"/>
    </source>
</evidence>
<evidence type="ECO:0000256" key="7">
    <source>
        <dbReference type="ARBA" id="ARBA00019373"/>
    </source>
</evidence>
<evidence type="ECO:0000256" key="9">
    <source>
        <dbReference type="ARBA" id="ARBA00022516"/>
    </source>
</evidence>
<dbReference type="STRING" id="1670800.BSQ44_14755"/>
<proteinExistence type="inferred from homology"/>
<keyword evidence="11 18" id="KW-0812">Transmembrane</keyword>
<keyword evidence="14" id="KW-0443">Lipid metabolism</keyword>
<dbReference type="EMBL" id="CP018171">
    <property type="protein sequence ID" value="APH72479.1"/>
    <property type="molecule type" value="Genomic_DNA"/>
</dbReference>
<feature type="transmembrane region" description="Helical" evidence="19">
    <location>
        <begin position="169"/>
        <end position="189"/>
    </location>
</feature>
<evidence type="ECO:0000256" key="1">
    <source>
        <dbReference type="ARBA" id="ARBA00001698"/>
    </source>
</evidence>
<name>A0A1L3SSU3_9HYPH</name>
<dbReference type="UniPathway" id="UPA00557">
    <property type="reaction ID" value="UER00614"/>
</dbReference>
<comment type="pathway">
    <text evidence="4">Lipid metabolism.</text>
</comment>
<evidence type="ECO:0000256" key="2">
    <source>
        <dbReference type="ARBA" id="ARBA00004651"/>
    </source>
</evidence>
<dbReference type="Pfam" id="PF01148">
    <property type="entry name" value="CTP_transf_1"/>
    <property type="match status" value="1"/>
</dbReference>
<reference evidence="21" key="1">
    <citation type="submission" date="2016-11" db="EMBL/GenBank/DDBJ databases">
        <title>Mesorhizobium oceanicum sp. nov., isolated from deep seawater in South China Sea.</title>
        <authorList>
            <person name="Fu G.-Y."/>
        </authorList>
    </citation>
    <scope>NUCLEOTIDE SEQUENCE [LARGE SCALE GENOMIC DNA]</scope>
    <source>
        <strain evidence="21">B7</strain>
    </source>
</reference>
<evidence type="ECO:0000313" key="21">
    <source>
        <dbReference type="Proteomes" id="UP000182840"/>
    </source>
</evidence>
<evidence type="ECO:0000256" key="13">
    <source>
        <dbReference type="ARBA" id="ARBA00022989"/>
    </source>
</evidence>
<evidence type="ECO:0000256" key="4">
    <source>
        <dbReference type="ARBA" id="ARBA00005189"/>
    </source>
</evidence>
<evidence type="ECO:0000256" key="8">
    <source>
        <dbReference type="ARBA" id="ARBA00022475"/>
    </source>
</evidence>
<dbReference type="EC" id="2.7.7.41" evidence="6 18"/>
<evidence type="ECO:0000256" key="15">
    <source>
        <dbReference type="ARBA" id="ARBA00023136"/>
    </source>
</evidence>
<evidence type="ECO:0000256" key="6">
    <source>
        <dbReference type="ARBA" id="ARBA00012487"/>
    </source>
</evidence>
<keyword evidence="17" id="KW-1208">Phospholipid metabolism</keyword>
<evidence type="ECO:0000256" key="10">
    <source>
        <dbReference type="ARBA" id="ARBA00022679"/>
    </source>
</evidence>
<sequence>MTSNLRLRILSAVVMAAVALGATWIGGWPFRLLAVAAGLAIFTEWTTICGIASRRVAFLVYLVLVGIPLLLVLIGIPAGVVLLALLSMFLLGLATPGPAGQSRWGAGGILYVVLPVVSMSMVRGDGMPGLVGILFLFAVVWGTDIFAYFVGRAVGGPKLAPAISPGKTWSGAVGGAICGVAAGIVVLAVAGTRLGWAFVAIALVLSVLSQIGDLFESWIKRRFGIKDSSSFIPGHGGVMDRLDGLVTAAIGLYVIGWLVSGAETPAAGLFGN</sequence>
<dbReference type="PROSITE" id="PS01315">
    <property type="entry name" value="CDS"/>
    <property type="match status" value="1"/>
</dbReference>
<dbReference type="PANTHER" id="PTHR46382:SF1">
    <property type="entry name" value="PHOSPHATIDATE CYTIDYLYLTRANSFERASE"/>
    <property type="match status" value="1"/>
</dbReference>
<keyword evidence="10 18" id="KW-0808">Transferase</keyword>
<dbReference type="KEGG" id="meso:BSQ44_14755"/>
<dbReference type="GO" id="GO:0016024">
    <property type="term" value="P:CDP-diacylglycerol biosynthetic process"/>
    <property type="evidence" value="ECO:0007669"/>
    <property type="project" value="UniProtKB-UniPathway"/>
</dbReference>
<keyword evidence="9" id="KW-0444">Lipid biosynthesis</keyword>
<keyword evidence="12 18" id="KW-0548">Nucleotidyltransferase</keyword>
<comment type="similarity">
    <text evidence="5 18">Belongs to the CDS family.</text>
</comment>
<feature type="transmembrane region" description="Helical" evidence="19">
    <location>
        <begin position="32"/>
        <end position="52"/>
    </location>
</feature>
<dbReference type="AlphaFoldDB" id="A0A1L3SSU3"/>
<gene>
    <name evidence="20" type="ORF">BSQ44_14755</name>
</gene>
<feature type="transmembrane region" description="Helical" evidence="19">
    <location>
        <begin position="7"/>
        <end position="26"/>
    </location>
</feature>
<keyword evidence="8" id="KW-1003">Cell membrane</keyword>
<dbReference type="OrthoDB" id="9799199at2"/>
<evidence type="ECO:0000256" key="16">
    <source>
        <dbReference type="ARBA" id="ARBA00023209"/>
    </source>
</evidence>
<evidence type="ECO:0000256" key="17">
    <source>
        <dbReference type="ARBA" id="ARBA00023264"/>
    </source>
</evidence>
<dbReference type="GO" id="GO:0004605">
    <property type="term" value="F:phosphatidate cytidylyltransferase activity"/>
    <property type="evidence" value="ECO:0007669"/>
    <property type="project" value="UniProtKB-EC"/>
</dbReference>
<evidence type="ECO:0000256" key="12">
    <source>
        <dbReference type="ARBA" id="ARBA00022695"/>
    </source>
</evidence>